<dbReference type="Pfam" id="PF00046">
    <property type="entry name" value="Homeodomain"/>
    <property type="match status" value="1"/>
</dbReference>
<feature type="DNA-binding region" description="Homeobox" evidence="5">
    <location>
        <begin position="115"/>
        <end position="174"/>
    </location>
</feature>
<evidence type="ECO:0000256" key="6">
    <source>
        <dbReference type="RuleBase" id="RU000682"/>
    </source>
</evidence>
<evidence type="ECO:0000256" key="5">
    <source>
        <dbReference type="PROSITE-ProRule" id="PRU00108"/>
    </source>
</evidence>
<evidence type="ECO:0000256" key="7">
    <source>
        <dbReference type="SAM" id="MobiDB-lite"/>
    </source>
</evidence>
<dbReference type="FunFam" id="1.10.10.60:FF:000067">
    <property type="entry name" value="NK6 homeobox 1"/>
    <property type="match status" value="1"/>
</dbReference>
<evidence type="ECO:0000313" key="9">
    <source>
        <dbReference type="EMBL" id="AVK72335.1"/>
    </source>
</evidence>
<dbReference type="PRINTS" id="PR00031">
    <property type="entry name" value="HTHREPRESSR"/>
</dbReference>
<evidence type="ECO:0000259" key="8">
    <source>
        <dbReference type="PROSITE" id="PS50071"/>
    </source>
</evidence>
<accession>A0A2P1DVB6</accession>
<sequence>MQEYGSEIPRNDPQTFSTSVGRATPHGINDILSMSRDTKQMDPIGIFLARHSYALQNYHLKEDLPMELSNQNHLDARVMLPSLLHSFQHQGKQLIPEMMGTVMTGFDASVELGRKKHSRPTFSGHQIYILEKTFEQTKYLAGPERARLAYSLGMSEGQVKVWFQNRRTKWRKRHAQEMSVAKLKHDSWDETSDEIDHQLFEEPNFQLSIQAVDLTPSEVHASPVNLPDPGSSLPVSQTILPTPYFFNKHDRSRKLRDYLINTSSR</sequence>
<organism evidence="9">
    <name type="scientific">Meara stichopi</name>
    <dbReference type="NCBI Taxonomy" id="84115"/>
    <lineage>
        <taxon>Eukaryota</taxon>
        <taxon>Metazoa</taxon>
        <taxon>Xenacoelomorpha</taxon>
        <taxon>Acoelomorpha</taxon>
        <taxon>Nemertodermatida</taxon>
        <taxon>Nemertodermatidae</taxon>
        <taxon>Meara</taxon>
    </lineage>
</organism>
<name>A0A2P1DVB6_9BILA</name>
<keyword evidence="4 5" id="KW-0539">Nucleus</keyword>
<dbReference type="GO" id="GO:0005634">
    <property type="term" value="C:nucleus"/>
    <property type="evidence" value="ECO:0007669"/>
    <property type="project" value="UniProtKB-SubCell"/>
</dbReference>
<feature type="domain" description="Homeobox" evidence="8">
    <location>
        <begin position="113"/>
        <end position="173"/>
    </location>
</feature>
<dbReference type="GO" id="GO:0000978">
    <property type="term" value="F:RNA polymerase II cis-regulatory region sequence-specific DNA binding"/>
    <property type="evidence" value="ECO:0007669"/>
    <property type="project" value="TreeGrafter"/>
</dbReference>
<dbReference type="InterPro" id="IPR009057">
    <property type="entry name" value="Homeodomain-like_sf"/>
</dbReference>
<proteinExistence type="evidence at transcript level"/>
<reference evidence="9" key="1">
    <citation type="journal article" date="2018" name="Nature">
        <title>Convergent evolution of bilaterian nerve cords.</title>
        <authorList>
            <person name="Martin-Duran J.M."/>
            <person name="Pang K."/>
            <person name="Borve A."/>
            <person name="Le H.S."/>
            <person name="Furu A."/>
            <person name="Cannon J.T."/>
            <person name="Jondelius U."/>
            <person name="Hejnol A."/>
        </authorList>
    </citation>
    <scope>NUCLEOTIDE SEQUENCE</scope>
</reference>
<dbReference type="InterPro" id="IPR017970">
    <property type="entry name" value="Homeobox_CS"/>
</dbReference>
<dbReference type="PANTHER" id="PTHR24340:SF35">
    <property type="entry name" value="HGTX, ISOFORM C"/>
    <property type="match status" value="1"/>
</dbReference>
<dbReference type="GO" id="GO:0030154">
    <property type="term" value="P:cell differentiation"/>
    <property type="evidence" value="ECO:0007669"/>
    <property type="project" value="TreeGrafter"/>
</dbReference>
<evidence type="ECO:0000256" key="3">
    <source>
        <dbReference type="ARBA" id="ARBA00023155"/>
    </source>
</evidence>
<dbReference type="Gene3D" id="1.10.10.60">
    <property type="entry name" value="Homeodomain-like"/>
    <property type="match status" value="1"/>
</dbReference>
<comment type="subcellular location">
    <subcellularLocation>
        <location evidence="1 5 6">Nucleus</location>
    </subcellularLocation>
</comment>
<protein>
    <submittedName>
        <fullName evidence="9">NK6 homeobox protein</fullName>
    </submittedName>
</protein>
<feature type="compositionally biased region" description="Polar residues" evidence="7">
    <location>
        <begin position="12"/>
        <end position="21"/>
    </location>
</feature>
<dbReference type="AlphaFoldDB" id="A0A2P1DVB6"/>
<dbReference type="PRINTS" id="PR00024">
    <property type="entry name" value="HOMEOBOX"/>
</dbReference>
<dbReference type="PROSITE" id="PS00027">
    <property type="entry name" value="HOMEOBOX_1"/>
    <property type="match status" value="1"/>
</dbReference>
<dbReference type="EMBL" id="KY709784">
    <property type="protein sequence ID" value="AVK72335.1"/>
    <property type="molecule type" value="mRNA"/>
</dbReference>
<dbReference type="PANTHER" id="PTHR24340">
    <property type="entry name" value="HOMEOBOX PROTEIN NKX"/>
    <property type="match status" value="1"/>
</dbReference>
<evidence type="ECO:0000256" key="4">
    <source>
        <dbReference type="ARBA" id="ARBA00023242"/>
    </source>
</evidence>
<keyword evidence="3 5" id="KW-0371">Homeobox</keyword>
<dbReference type="InterPro" id="IPR000047">
    <property type="entry name" value="HTH_motif"/>
</dbReference>
<evidence type="ECO:0000256" key="1">
    <source>
        <dbReference type="ARBA" id="ARBA00004123"/>
    </source>
</evidence>
<evidence type="ECO:0000256" key="2">
    <source>
        <dbReference type="ARBA" id="ARBA00023125"/>
    </source>
</evidence>
<dbReference type="InterPro" id="IPR050394">
    <property type="entry name" value="Homeobox_NK-like"/>
</dbReference>
<keyword evidence="2 5" id="KW-0238">DNA-binding</keyword>
<dbReference type="InterPro" id="IPR020479">
    <property type="entry name" value="HD_metazoa"/>
</dbReference>
<dbReference type="PROSITE" id="PS50071">
    <property type="entry name" value="HOMEOBOX_2"/>
    <property type="match status" value="1"/>
</dbReference>
<dbReference type="InterPro" id="IPR001356">
    <property type="entry name" value="HD"/>
</dbReference>
<feature type="region of interest" description="Disordered" evidence="7">
    <location>
        <begin position="1"/>
        <end position="23"/>
    </location>
</feature>
<dbReference type="CDD" id="cd00086">
    <property type="entry name" value="homeodomain"/>
    <property type="match status" value="1"/>
</dbReference>
<dbReference type="SUPFAM" id="SSF46689">
    <property type="entry name" value="Homeodomain-like"/>
    <property type="match status" value="1"/>
</dbReference>
<dbReference type="SMART" id="SM00389">
    <property type="entry name" value="HOX"/>
    <property type="match status" value="1"/>
</dbReference>
<dbReference type="GO" id="GO:0000981">
    <property type="term" value="F:DNA-binding transcription factor activity, RNA polymerase II-specific"/>
    <property type="evidence" value="ECO:0007669"/>
    <property type="project" value="InterPro"/>
</dbReference>